<dbReference type="Proteomes" id="UP000034166">
    <property type="component" value="Unassembled WGS sequence"/>
</dbReference>
<keyword evidence="2" id="KW-1185">Reference proteome</keyword>
<dbReference type="EMBL" id="LAYY01000011">
    <property type="protein sequence ID" value="KKK37811.1"/>
    <property type="molecule type" value="Genomic_DNA"/>
</dbReference>
<proteinExistence type="predicted"/>
<reference evidence="1 2" key="1">
    <citation type="submission" date="2015-04" db="EMBL/GenBank/DDBJ databases">
        <title>Taxonomic description and genome sequence of Bacillus campisalis sp. nov., a novel member of the genus Bacillus isolated from solar saltern.</title>
        <authorList>
            <person name="Mathan Kumar R."/>
            <person name="Kaur G."/>
            <person name="Kumar A."/>
            <person name="Singh N.K."/>
            <person name="Kaur N."/>
            <person name="Kumar N."/>
            <person name="Mayilraj S."/>
        </authorList>
    </citation>
    <scope>NUCLEOTIDE SEQUENCE [LARGE SCALE GENOMIC DNA]</scope>
    <source>
        <strain evidence="1 2">SA2-6</strain>
    </source>
</reference>
<dbReference type="InterPro" id="IPR020255">
    <property type="entry name" value="CsgA"/>
</dbReference>
<dbReference type="RefSeq" id="WP_046523933.1">
    <property type="nucleotide sequence ID" value="NZ_LAYY01000011.1"/>
</dbReference>
<dbReference type="PATRIC" id="fig|1408103.3.peg.2607"/>
<protein>
    <submittedName>
        <fullName evidence="1">Sporulation protein</fullName>
    </submittedName>
</protein>
<dbReference type="AlphaFoldDB" id="A0A0M2SVS8"/>
<dbReference type="OrthoDB" id="2938007at2"/>
<accession>A0A0M2SVS8</accession>
<comment type="caution">
    <text evidence="1">The sequence shown here is derived from an EMBL/GenBank/DDBJ whole genome shotgun (WGS) entry which is preliminary data.</text>
</comment>
<organism evidence="1 2">
    <name type="scientific">Mesobacillus campisalis</name>
    <dbReference type="NCBI Taxonomy" id="1408103"/>
    <lineage>
        <taxon>Bacteria</taxon>
        <taxon>Bacillati</taxon>
        <taxon>Bacillota</taxon>
        <taxon>Bacilli</taxon>
        <taxon>Bacillales</taxon>
        <taxon>Bacillaceae</taxon>
        <taxon>Mesobacillus</taxon>
    </lineage>
</organism>
<evidence type="ECO:0000313" key="1">
    <source>
        <dbReference type="EMBL" id="KKK37811.1"/>
    </source>
</evidence>
<name>A0A0M2SVS8_9BACI</name>
<evidence type="ECO:0000313" key="2">
    <source>
        <dbReference type="Proteomes" id="UP000034166"/>
    </source>
</evidence>
<gene>
    <name evidence="1" type="ORF">WQ57_11580</name>
</gene>
<sequence>MEQTIAYLREILANYTEKDDVSVGIYRKIEKGSYASEGALVNDLTFEESEYLNKILPWEIQYAKNEQDEQRAYQLNEVYELLF</sequence>
<dbReference type="Pfam" id="PF17334">
    <property type="entry name" value="CsgA"/>
    <property type="match status" value="1"/>
</dbReference>